<name>A0A7J9RZE3_SULOH</name>
<reference evidence="2 3" key="1">
    <citation type="submission" date="2020-08" db="EMBL/GenBank/DDBJ databases">
        <title>Genomic Encyclopedia of Type Strains, Phase IV (KMG-IV): sequencing the most valuable type-strain genomes for metagenomic binning, comparative biology and taxonomic classification.</title>
        <authorList>
            <person name="Goeker M."/>
        </authorList>
    </citation>
    <scope>NUCLEOTIDE SEQUENCE [LARGE SCALE GENOMIC DNA]</scope>
    <source>
        <strain evidence="2 3">DSM 12421</strain>
    </source>
</reference>
<evidence type="ECO:0000313" key="3">
    <source>
        <dbReference type="Proteomes" id="UP000582213"/>
    </source>
</evidence>
<accession>A0A7J9RZE3</accession>
<keyword evidence="1" id="KW-1133">Transmembrane helix</keyword>
<keyword evidence="1" id="KW-0812">Transmembrane</keyword>
<organism evidence="2 3">
    <name type="scientific">Sulfurisphaera ohwakuensis</name>
    <dbReference type="NCBI Taxonomy" id="69656"/>
    <lineage>
        <taxon>Archaea</taxon>
        <taxon>Thermoproteota</taxon>
        <taxon>Thermoprotei</taxon>
        <taxon>Sulfolobales</taxon>
        <taxon>Sulfolobaceae</taxon>
        <taxon>Sulfurisphaera</taxon>
    </lineage>
</organism>
<sequence length="61" mass="7433">MQRRDYLMQFPHNLFLINSSISLFHFMSYFFISFLNSFSILKLYTTFIISVCRLLERGNRN</sequence>
<proteinExistence type="predicted"/>
<feature type="transmembrane region" description="Helical" evidence="1">
    <location>
        <begin position="12"/>
        <end position="32"/>
    </location>
</feature>
<dbReference type="EMBL" id="JACHFY010000019">
    <property type="protein sequence ID" value="MBB5254614.1"/>
    <property type="molecule type" value="Genomic_DNA"/>
</dbReference>
<gene>
    <name evidence="2" type="ORF">HNQ62_002388</name>
</gene>
<evidence type="ECO:0000313" key="2">
    <source>
        <dbReference type="EMBL" id="MBB5254614.1"/>
    </source>
</evidence>
<dbReference type="AlphaFoldDB" id="A0A7J9RZE3"/>
<comment type="caution">
    <text evidence="2">The sequence shown here is derived from an EMBL/GenBank/DDBJ whole genome shotgun (WGS) entry which is preliminary data.</text>
</comment>
<dbReference type="Proteomes" id="UP000582213">
    <property type="component" value="Unassembled WGS sequence"/>
</dbReference>
<evidence type="ECO:0000256" key="1">
    <source>
        <dbReference type="SAM" id="Phobius"/>
    </source>
</evidence>
<keyword evidence="1" id="KW-0472">Membrane</keyword>
<protein>
    <submittedName>
        <fullName evidence="2">Uncharacterized protein</fullName>
    </submittedName>
</protein>